<sequence length="265" mass="29315">MPIVFAAITPHPPVLIPDIGKDNLGKISQTEAAMKKLEQELYAAKPASLVIISPHGQVLNDAFNINLSADYSVNFKEFGDFTIESKFKSDFMSIQEIRASDETQKAVPIVLTSQQELDHGFGVPLYYLTQHLKDIQLIPITYSALDLQQHFNFGQFLYRQLAKINKRFAIVASGDLSHKLTNDAPAGFSKKGAEFDKKLVELIKKIDANGIIGLDQKLCDEAGQCGLRSIAVLLGIIKQLNVEPEVLSYEGPFGVGYLVANFKFK</sequence>
<comment type="caution">
    <text evidence="2">The sequence shown here is derived from an EMBL/GenBank/DDBJ whole genome shotgun (WGS) entry which is preliminary data.</text>
</comment>
<dbReference type="EMBL" id="MHIC01000008">
    <property type="protein sequence ID" value="OGY45858.1"/>
    <property type="molecule type" value="Genomic_DNA"/>
</dbReference>
<dbReference type="InterPro" id="IPR004183">
    <property type="entry name" value="Xdiol_dOase_suB"/>
</dbReference>
<reference evidence="2 3" key="1">
    <citation type="journal article" date="2016" name="Nat. Commun.">
        <title>Thousands of microbial genomes shed light on interconnected biogeochemical processes in an aquifer system.</title>
        <authorList>
            <person name="Anantharaman K."/>
            <person name="Brown C.T."/>
            <person name="Hug L.A."/>
            <person name="Sharon I."/>
            <person name="Castelle C.J."/>
            <person name="Probst A.J."/>
            <person name="Thomas B.C."/>
            <person name="Singh A."/>
            <person name="Wilkins M.J."/>
            <person name="Karaoz U."/>
            <person name="Brodie E.L."/>
            <person name="Williams K.H."/>
            <person name="Hubbard S.S."/>
            <person name="Banfield J.F."/>
        </authorList>
    </citation>
    <scope>NUCLEOTIDE SEQUENCE [LARGE SCALE GENOMIC DNA]</scope>
</reference>
<dbReference type="Proteomes" id="UP000176241">
    <property type="component" value="Unassembled WGS sequence"/>
</dbReference>
<dbReference type="AlphaFoldDB" id="A0A1G1Y0N2"/>
<proteinExistence type="predicted"/>
<accession>A0A1G1Y0N2</accession>
<dbReference type="GO" id="GO:0008198">
    <property type="term" value="F:ferrous iron binding"/>
    <property type="evidence" value="ECO:0007669"/>
    <property type="project" value="InterPro"/>
</dbReference>
<dbReference type="SUPFAM" id="SSF53213">
    <property type="entry name" value="LigB-like"/>
    <property type="match status" value="1"/>
</dbReference>
<evidence type="ECO:0000259" key="1">
    <source>
        <dbReference type="Pfam" id="PF02900"/>
    </source>
</evidence>
<dbReference type="CDD" id="cd07951">
    <property type="entry name" value="ED_3B_N_AMMECR1"/>
    <property type="match status" value="1"/>
</dbReference>
<protein>
    <submittedName>
        <fullName evidence="2">AmmeMemoRadiSam system protein B</fullName>
    </submittedName>
</protein>
<feature type="domain" description="Extradiol ring-cleavage dioxygenase class III enzyme subunit B" evidence="1">
    <location>
        <begin position="6"/>
        <end position="259"/>
    </location>
</feature>
<name>A0A1G1Y0N2_9BACT</name>
<evidence type="ECO:0000313" key="3">
    <source>
        <dbReference type="Proteomes" id="UP000176241"/>
    </source>
</evidence>
<organism evidence="2 3">
    <name type="scientific">Candidatus Buchananbacteria bacterium RIFCSPHIGHO2_01_FULL_39_8</name>
    <dbReference type="NCBI Taxonomy" id="1797533"/>
    <lineage>
        <taxon>Bacteria</taxon>
        <taxon>Candidatus Buchananiibacteriota</taxon>
    </lineage>
</organism>
<dbReference type="GO" id="GO:0016702">
    <property type="term" value="F:oxidoreductase activity, acting on single donors with incorporation of molecular oxygen, incorporation of two atoms of oxygen"/>
    <property type="evidence" value="ECO:0007669"/>
    <property type="project" value="UniProtKB-ARBA"/>
</dbReference>
<evidence type="ECO:0000313" key="2">
    <source>
        <dbReference type="EMBL" id="OGY45858.1"/>
    </source>
</evidence>
<gene>
    <name evidence="2" type="ORF">A2731_01920</name>
</gene>
<dbReference type="STRING" id="1797533.A2731_01920"/>
<dbReference type="Pfam" id="PF02900">
    <property type="entry name" value="LigB"/>
    <property type="match status" value="1"/>
</dbReference>
<dbReference type="NCBIfam" id="TIGR04336">
    <property type="entry name" value="AmmeMemoSam_B"/>
    <property type="match status" value="1"/>
</dbReference>
<dbReference type="Gene3D" id="3.40.830.10">
    <property type="entry name" value="LigB-like"/>
    <property type="match status" value="1"/>
</dbReference>